<dbReference type="InterPro" id="IPR008030">
    <property type="entry name" value="NmrA-like"/>
</dbReference>
<comment type="caution">
    <text evidence="4">The sequence shown here is derived from an EMBL/GenBank/DDBJ whole genome shotgun (WGS) entry which is preliminary data.</text>
</comment>
<accession>A0A8H7W9P3</accession>
<dbReference type="AlphaFoldDB" id="A0A8H7W9P3"/>
<keyword evidence="5" id="KW-1185">Reference proteome</keyword>
<sequence length="316" mass="34478">MKNVALSGQSGSLGRHIVYALIKAQRFNITVLVRKPPIDIPESCTANVIVKTVDFTSAESLTSALAGQDALIDATFDGADPGLSIRLVDAAVAAGVKHVIPSEFSGDPENSKARALPPFQPKSATYKHLCQLGRENKITWSAVCNNAFLDWGLRMSFLGIDLKDRKIEYLNGGKLVIPWTMLDAVGTAVANLLSLDDTGRERVRNRVCYIYSMLKSQKEVADLAKEALRSDRDRGDGAREWTEENLDMEKVLGEAMGEMKAGNVTFKVIGDMIRYSISTPGFTGVPKVDDNELLGVKTLTDQEVNEVITKIAGEMK</sequence>
<keyword evidence="1" id="KW-0521">NADP</keyword>
<dbReference type="GO" id="GO:0016491">
    <property type="term" value="F:oxidoreductase activity"/>
    <property type="evidence" value="ECO:0007669"/>
    <property type="project" value="UniProtKB-KW"/>
</dbReference>
<dbReference type="InterPro" id="IPR036291">
    <property type="entry name" value="NAD(P)-bd_dom_sf"/>
</dbReference>
<reference evidence="4" key="1">
    <citation type="submission" date="2021-02" db="EMBL/GenBank/DDBJ databases">
        <title>Genome sequence Cadophora malorum strain M34.</title>
        <authorList>
            <person name="Stefanovic E."/>
            <person name="Vu D."/>
            <person name="Scully C."/>
            <person name="Dijksterhuis J."/>
            <person name="Roader J."/>
            <person name="Houbraken J."/>
        </authorList>
    </citation>
    <scope>NUCLEOTIDE SEQUENCE</scope>
    <source>
        <strain evidence="4">M34</strain>
    </source>
</reference>
<evidence type="ECO:0000259" key="3">
    <source>
        <dbReference type="Pfam" id="PF05368"/>
    </source>
</evidence>
<evidence type="ECO:0000313" key="4">
    <source>
        <dbReference type="EMBL" id="KAG4420942.1"/>
    </source>
</evidence>
<dbReference type="PANTHER" id="PTHR47706:SF1">
    <property type="entry name" value="CIPA-LIKE, PUTATIVE (AFU_ORTHOLOGUE AFUA_1G12460)-RELATED"/>
    <property type="match status" value="1"/>
</dbReference>
<dbReference type="Gene3D" id="3.40.50.720">
    <property type="entry name" value="NAD(P)-binding Rossmann-like Domain"/>
    <property type="match status" value="1"/>
</dbReference>
<evidence type="ECO:0000313" key="5">
    <source>
        <dbReference type="Proteomes" id="UP000664132"/>
    </source>
</evidence>
<name>A0A8H7W9P3_9HELO</name>
<dbReference type="Proteomes" id="UP000664132">
    <property type="component" value="Unassembled WGS sequence"/>
</dbReference>
<proteinExistence type="predicted"/>
<dbReference type="InterPro" id="IPR045312">
    <property type="entry name" value="PCBER-like"/>
</dbReference>
<keyword evidence="2" id="KW-0560">Oxidoreductase</keyword>
<gene>
    <name evidence="4" type="ORF">IFR04_005919</name>
</gene>
<dbReference type="OrthoDB" id="9974981at2759"/>
<evidence type="ECO:0000256" key="2">
    <source>
        <dbReference type="ARBA" id="ARBA00023002"/>
    </source>
</evidence>
<feature type="domain" description="NmrA-like" evidence="3">
    <location>
        <begin position="2"/>
        <end position="148"/>
    </location>
</feature>
<dbReference type="SUPFAM" id="SSF51735">
    <property type="entry name" value="NAD(P)-binding Rossmann-fold domains"/>
    <property type="match status" value="1"/>
</dbReference>
<dbReference type="EMBL" id="JAFJYH010000074">
    <property type="protein sequence ID" value="KAG4420942.1"/>
    <property type="molecule type" value="Genomic_DNA"/>
</dbReference>
<organism evidence="4 5">
    <name type="scientific">Cadophora malorum</name>
    <dbReference type="NCBI Taxonomy" id="108018"/>
    <lineage>
        <taxon>Eukaryota</taxon>
        <taxon>Fungi</taxon>
        <taxon>Dikarya</taxon>
        <taxon>Ascomycota</taxon>
        <taxon>Pezizomycotina</taxon>
        <taxon>Leotiomycetes</taxon>
        <taxon>Helotiales</taxon>
        <taxon>Ploettnerulaceae</taxon>
        <taxon>Cadophora</taxon>
    </lineage>
</organism>
<dbReference type="Pfam" id="PF05368">
    <property type="entry name" value="NmrA"/>
    <property type="match status" value="1"/>
</dbReference>
<dbReference type="InterPro" id="IPR051609">
    <property type="entry name" value="NmrA/Isoflavone_reductase-like"/>
</dbReference>
<protein>
    <recommendedName>
        <fullName evidence="3">NmrA-like domain-containing protein</fullName>
    </recommendedName>
</protein>
<dbReference type="PANTHER" id="PTHR47706">
    <property type="entry name" value="NMRA-LIKE FAMILY PROTEIN"/>
    <property type="match status" value="1"/>
</dbReference>
<evidence type="ECO:0000256" key="1">
    <source>
        <dbReference type="ARBA" id="ARBA00022857"/>
    </source>
</evidence>
<dbReference type="CDD" id="cd05259">
    <property type="entry name" value="PCBER_SDR_a"/>
    <property type="match status" value="1"/>
</dbReference>